<name>A0A1A8XPX5_9RHOO</name>
<organism evidence="3 4">
    <name type="scientific">Candidatus Propionivibrio aalborgensis</name>
    <dbReference type="NCBI Taxonomy" id="1860101"/>
    <lineage>
        <taxon>Bacteria</taxon>
        <taxon>Pseudomonadati</taxon>
        <taxon>Pseudomonadota</taxon>
        <taxon>Betaproteobacteria</taxon>
        <taxon>Rhodocyclales</taxon>
        <taxon>Rhodocyclaceae</taxon>
        <taxon>Propionivibrio</taxon>
    </lineage>
</organism>
<evidence type="ECO:0000313" key="4">
    <source>
        <dbReference type="Proteomes" id="UP000199600"/>
    </source>
</evidence>
<comment type="similarity">
    <text evidence="1 2">Belongs to the fructosamine kinase family.</text>
</comment>
<dbReference type="PANTHER" id="PTHR12149">
    <property type="entry name" value="FRUCTOSAMINE 3 KINASE-RELATED PROTEIN"/>
    <property type="match status" value="1"/>
</dbReference>
<dbReference type="PANTHER" id="PTHR12149:SF8">
    <property type="entry name" value="PROTEIN-RIBULOSAMINE 3-KINASE"/>
    <property type="match status" value="1"/>
</dbReference>
<dbReference type="Pfam" id="PF03881">
    <property type="entry name" value="Fructosamin_kin"/>
    <property type="match status" value="1"/>
</dbReference>
<evidence type="ECO:0008006" key="5">
    <source>
        <dbReference type="Google" id="ProtNLM"/>
    </source>
</evidence>
<accession>A0A1A8XPX5</accession>
<dbReference type="InterPro" id="IPR016477">
    <property type="entry name" value="Fructo-/Ketosamine-3-kinase"/>
</dbReference>
<dbReference type="AlphaFoldDB" id="A0A1A8XPX5"/>
<dbReference type="Gene3D" id="3.30.200.20">
    <property type="entry name" value="Phosphorylase Kinase, domain 1"/>
    <property type="match status" value="1"/>
</dbReference>
<evidence type="ECO:0000256" key="1">
    <source>
        <dbReference type="ARBA" id="ARBA00009460"/>
    </source>
</evidence>
<protein>
    <recommendedName>
        <fullName evidence="5">Fructosamine kinase</fullName>
    </recommendedName>
</protein>
<dbReference type="RefSeq" id="WP_186410793.1">
    <property type="nucleotide sequence ID" value="NZ_FLQY01000126.1"/>
</dbReference>
<dbReference type="EMBL" id="FLQY01000126">
    <property type="protein sequence ID" value="SBT07224.1"/>
    <property type="molecule type" value="Genomic_DNA"/>
</dbReference>
<dbReference type="SUPFAM" id="SSF56112">
    <property type="entry name" value="Protein kinase-like (PK-like)"/>
    <property type="match status" value="1"/>
</dbReference>
<dbReference type="InterPro" id="IPR011009">
    <property type="entry name" value="Kinase-like_dom_sf"/>
</dbReference>
<evidence type="ECO:0000313" key="3">
    <source>
        <dbReference type="EMBL" id="SBT07224.1"/>
    </source>
</evidence>
<gene>
    <name evidence="3" type="ORF">PROAA_2110006</name>
</gene>
<keyword evidence="4" id="KW-1185">Reference proteome</keyword>
<dbReference type="Proteomes" id="UP000199600">
    <property type="component" value="Unassembled WGS sequence"/>
</dbReference>
<sequence>MSFHDDALDDSLTHALNAAIGDYLGAPCRIDQAQSVGGGSISRTLIVRTGNTRWFVKLNRAKLHDMFAAEADGLSALGVCPALRVPRVVAHGVSGRQTYLVLEHLSLRSLGDGPAGQNAGRALATLHRVKGEEFGWHRDNFIGSTPQLNASHHTWPLFFAQQRLKPQLDLAKQNGHKGRIITDGERLLEKLPALFVNYQPSISLLHGDLWRGNAGLDESGKLALYDPAVYYGDRETDLAMAELFGGFPAGFYSAYRESWPLADGHEQRKTLYKLYHVLNHLNLFGSGYLHQSKGMIDQLLAELG</sequence>
<dbReference type="Gene3D" id="3.90.1200.10">
    <property type="match status" value="1"/>
</dbReference>
<reference evidence="3 4" key="1">
    <citation type="submission" date="2016-06" db="EMBL/GenBank/DDBJ databases">
        <authorList>
            <person name="Kjaerup R.B."/>
            <person name="Dalgaard T.S."/>
            <person name="Juul-Madsen H.R."/>
        </authorList>
    </citation>
    <scope>NUCLEOTIDE SEQUENCE [LARGE SCALE GENOMIC DNA]</scope>
    <source>
        <strain evidence="3">2</strain>
    </source>
</reference>
<dbReference type="PIRSF" id="PIRSF006221">
    <property type="entry name" value="Ketosamine-3-kinase"/>
    <property type="match status" value="1"/>
</dbReference>
<keyword evidence="2" id="KW-0808">Transferase</keyword>
<evidence type="ECO:0000256" key="2">
    <source>
        <dbReference type="PIRNR" id="PIRNR006221"/>
    </source>
</evidence>
<keyword evidence="2" id="KW-0418">Kinase</keyword>
<dbReference type="GO" id="GO:0016301">
    <property type="term" value="F:kinase activity"/>
    <property type="evidence" value="ECO:0007669"/>
    <property type="project" value="UniProtKB-UniRule"/>
</dbReference>
<proteinExistence type="inferred from homology"/>